<dbReference type="GeneID" id="14308251"/>
<proteinExistence type="predicted"/>
<dbReference type="KEGG" id="mfo:Metfor_1862"/>
<dbReference type="AlphaFoldDB" id="L0HHT3"/>
<reference evidence="3" key="1">
    <citation type="submission" date="2011-12" db="EMBL/GenBank/DDBJ databases">
        <title>Complete sequence of Methanoregula formicicum SMSP.</title>
        <authorList>
            <person name="Lucas S."/>
            <person name="Han J."/>
            <person name="Lapidus A."/>
            <person name="Cheng J.-F."/>
            <person name="Goodwin L."/>
            <person name="Pitluck S."/>
            <person name="Peters L."/>
            <person name="Ovchinnikova G."/>
            <person name="Teshima H."/>
            <person name="Detter J.C."/>
            <person name="Han C."/>
            <person name="Tapia R."/>
            <person name="Land M."/>
            <person name="Hauser L."/>
            <person name="Kyrpides N."/>
            <person name="Ivanova N."/>
            <person name="Pagani I."/>
            <person name="Imachi H."/>
            <person name="Tamaki H."/>
            <person name="Sekiguchi Y."/>
            <person name="Kamagata Y."/>
            <person name="Cadillo-Quiroz H."/>
            <person name="Zinder S."/>
            <person name="Liu W.-T."/>
            <person name="Woyke T."/>
        </authorList>
    </citation>
    <scope>NUCLEOTIDE SEQUENCE [LARGE SCALE GENOMIC DNA]</scope>
    <source>
        <strain evidence="3">DSM 22288 / NBRC 105244 / SMSP</strain>
    </source>
</reference>
<name>L0HHT3_METFS</name>
<organism evidence="2 3">
    <name type="scientific">Methanoregula formicica (strain DSM 22288 / NBRC 105244 / SMSP)</name>
    <dbReference type="NCBI Taxonomy" id="593750"/>
    <lineage>
        <taxon>Archaea</taxon>
        <taxon>Methanobacteriati</taxon>
        <taxon>Methanobacteriota</taxon>
        <taxon>Stenosarchaea group</taxon>
        <taxon>Methanomicrobia</taxon>
        <taxon>Methanomicrobiales</taxon>
        <taxon>Methanoregulaceae</taxon>
        <taxon>Methanoregula</taxon>
    </lineage>
</organism>
<evidence type="ECO:0000313" key="3">
    <source>
        <dbReference type="Proteomes" id="UP000010824"/>
    </source>
</evidence>
<gene>
    <name evidence="2" type="ordered locus">Metfor_1862</name>
</gene>
<keyword evidence="1" id="KW-1133">Transmembrane helix</keyword>
<dbReference type="RefSeq" id="WP_015285846.1">
    <property type="nucleotide sequence ID" value="NC_019943.1"/>
</dbReference>
<protein>
    <submittedName>
        <fullName evidence="2">Uncharacterized protein</fullName>
    </submittedName>
</protein>
<evidence type="ECO:0000256" key="1">
    <source>
        <dbReference type="SAM" id="Phobius"/>
    </source>
</evidence>
<evidence type="ECO:0000313" key="2">
    <source>
        <dbReference type="EMBL" id="AGB02883.1"/>
    </source>
</evidence>
<keyword evidence="1" id="KW-0472">Membrane</keyword>
<dbReference type="EMBL" id="CP003167">
    <property type="protein sequence ID" value="AGB02883.1"/>
    <property type="molecule type" value="Genomic_DNA"/>
</dbReference>
<dbReference type="HOGENOM" id="CLU_1901928_0_0_2"/>
<keyword evidence="3" id="KW-1185">Reference proteome</keyword>
<sequence precursor="true">MQDHSSGRSAPARLILALIALTLAGIILAGAFIMTSATPASPVVCYHSADDCIKTCTDQGWKTGQGGSCETACAGWEEAKCPARDTTQAAVAGYTQCTSGCVRTNVVYISPTGPQNPGDDVFMQECREKSLQK</sequence>
<dbReference type="Proteomes" id="UP000010824">
    <property type="component" value="Chromosome"/>
</dbReference>
<accession>L0HHT3</accession>
<keyword evidence="1" id="KW-0812">Transmembrane</keyword>
<feature type="transmembrane region" description="Helical" evidence="1">
    <location>
        <begin position="12"/>
        <end position="34"/>
    </location>
</feature>
<dbReference type="InParanoid" id="L0HHT3"/>
<reference evidence="2 3" key="2">
    <citation type="journal article" date="2014" name="Genome Announc.">
        <title>Complete Genome Sequence of Methanoregula formicica SMSPT, a Mesophilic Hydrogenotrophic Methanogen Isolated from a Methanogenic Upflow Anaerobic Sludge Blanket Reactor.</title>
        <authorList>
            <person name="Yamamoto K."/>
            <person name="Tamaki H."/>
            <person name="Cadillo-Quiroz H."/>
            <person name="Imachi H."/>
            <person name="Kyrpides N."/>
            <person name="Woyke T."/>
            <person name="Goodwin L."/>
            <person name="Zinder S.H."/>
            <person name="Kamagata Y."/>
            <person name="Liu W.T."/>
        </authorList>
    </citation>
    <scope>NUCLEOTIDE SEQUENCE [LARGE SCALE GENOMIC DNA]</scope>
    <source>
        <strain evidence="3">DSM 22288 / NBRC 105244 / SMSP</strain>
    </source>
</reference>
<dbReference type="STRING" id="593750.Metfor_1862"/>